<accession>K3WYE6</accession>
<reference evidence="2" key="3">
    <citation type="submission" date="2015-02" db="UniProtKB">
        <authorList>
            <consortium name="EnsemblProtists"/>
        </authorList>
    </citation>
    <scope>IDENTIFICATION</scope>
    <source>
        <strain evidence="2">DAOM BR144</strain>
    </source>
</reference>
<sequence length="305" mass="33878">MPDEVALAVNGAGGDDPLSVALEVESKDIILEPPTPELAAYESFVRWLLGSSLEELTAISDTIPFTTSVLGPDDLDSTDNGLCNKANSVKSDRNARPQFESLSHAQFARAEAEGDLEAIADLISIARREFSGIDEKLLDIEEERDNSKERIALLEARIVKHLQDRDLAIAEKYTTEKQIEEAELFNSQQPQRSNSSSLLGFLRLTDRKGSTSSNYSEKDVERFQKEVADIKVATALAKTELDAYYYRLRQLEKKCAAVKFEIAQASALEDDLKANLEQLAREKKQSVAKLHQISIFSAEASARLR</sequence>
<dbReference type="AlphaFoldDB" id="K3WYE6"/>
<dbReference type="VEuPathDB" id="FungiDB:PYU1_G009976"/>
<feature type="coiled-coil region" evidence="1">
    <location>
        <begin position="137"/>
        <end position="164"/>
    </location>
</feature>
<keyword evidence="3" id="KW-1185">Reference proteome</keyword>
<proteinExistence type="predicted"/>
<reference evidence="3" key="2">
    <citation type="submission" date="2010-04" db="EMBL/GenBank/DDBJ databases">
        <authorList>
            <person name="Buell R."/>
            <person name="Hamilton J."/>
            <person name="Hostetler J."/>
        </authorList>
    </citation>
    <scope>NUCLEOTIDE SEQUENCE [LARGE SCALE GENOMIC DNA]</scope>
    <source>
        <strain evidence="3">DAOM:BR144</strain>
    </source>
</reference>
<keyword evidence="1" id="KW-0175">Coiled coil</keyword>
<organism evidence="2 3">
    <name type="scientific">Globisporangium ultimum (strain ATCC 200006 / CBS 805.95 / DAOM BR144)</name>
    <name type="common">Pythium ultimum</name>
    <dbReference type="NCBI Taxonomy" id="431595"/>
    <lineage>
        <taxon>Eukaryota</taxon>
        <taxon>Sar</taxon>
        <taxon>Stramenopiles</taxon>
        <taxon>Oomycota</taxon>
        <taxon>Peronosporomycetes</taxon>
        <taxon>Pythiales</taxon>
        <taxon>Pythiaceae</taxon>
        <taxon>Globisporangium</taxon>
    </lineage>
</organism>
<evidence type="ECO:0000313" key="3">
    <source>
        <dbReference type="Proteomes" id="UP000019132"/>
    </source>
</evidence>
<dbReference type="EMBL" id="GL376624">
    <property type="status" value="NOT_ANNOTATED_CDS"/>
    <property type="molecule type" value="Genomic_DNA"/>
</dbReference>
<dbReference type="HOGENOM" id="CLU_881328_0_0_1"/>
<dbReference type="OMA" id="NYQATIM"/>
<reference evidence="3" key="1">
    <citation type="journal article" date="2010" name="Genome Biol.">
        <title>Genome sequence of the necrotrophic plant pathogen Pythium ultimum reveals original pathogenicity mechanisms and effector repertoire.</title>
        <authorList>
            <person name="Levesque C.A."/>
            <person name="Brouwer H."/>
            <person name="Cano L."/>
            <person name="Hamilton J.P."/>
            <person name="Holt C."/>
            <person name="Huitema E."/>
            <person name="Raffaele S."/>
            <person name="Robideau G.P."/>
            <person name="Thines M."/>
            <person name="Win J."/>
            <person name="Zerillo M.M."/>
            <person name="Beakes G.W."/>
            <person name="Boore J.L."/>
            <person name="Busam D."/>
            <person name="Dumas B."/>
            <person name="Ferriera S."/>
            <person name="Fuerstenberg S.I."/>
            <person name="Gachon C.M."/>
            <person name="Gaulin E."/>
            <person name="Govers F."/>
            <person name="Grenville-Briggs L."/>
            <person name="Horner N."/>
            <person name="Hostetler J."/>
            <person name="Jiang R.H."/>
            <person name="Johnson J."/>
            <person name="Krajaejun T."/>
            <person name="Lin H."/>
            <person name="Meijer H.J."/>
            <person name="Moore B."/>
            <person name="Morris P."/>
            <person name="Phuntmart V."/>
            <person name="Puiu D."/>
            <person name="Shetty J."/>
            <person name="Stajich J.E."/>
            <person name="Tripathy S."/>
            <person name="Wawra S."/>
            <person name="van West P."/>
            <person name="Whitty B.R."/>
            <person name="Coutinho P.M."/>
            <person name="Henrissat B."/>
            <person name="Martin F."/>
            <person name="Thomas P.D."/>
            <person name="Tyler B.M."/>
            <person name="De Vries R.P."/>
            <person name="Kamoun S."/>
            <person name="Yandell M."/>
            <person name="Tisserat N."/>
            <person name="Buell C.R."/>
        </authorList>
    </citation>
    <scope>NUCLEOTIDE SEQUENCE</scope>
    <source>
        <strain evidence="3">DAOM:BR144</strain>
    </source>
</reference>
<dbReference type="EnsemblProtists" id="PYU1_T009995">
    <property type="protein sequence ID" value="PYU1_T009995"/>
    <property type="gene ID" value="PYU1_G009976"/>
</dbReference>
<evidence type="ECO:0000256" key="1">
    <source>
        <dbReference type="SAM" id="Coils"/>
    </source>
</evidence>
<dbReference type="InParanoid" id="K3WYE6"/>
<protein>
    <submittedName>
        <fullName evidence="2">Uncharacterized protein</fullName>
    </submittedName>
</protein>
<evidence type="ECO:0000313" key="2">
    <source>
        <dbReference type="EnsemblProtists" id="PYU1_T009995"/>
    </source>
</evidence>
<dbReference type="eggNOG" id="ENOG502SDC0">
    <property type="taxonomic scope" value="Eukaryota"/>
</dbReference>
<feature type="coiled-coil region" evidence="1">
    <location>
        <begin position="248"/>
        <end position="289"/>
    </location>
</feature>
<name>K3WYE6_GLOUD</name>
<dbReference type="Proteomes" id="UP000019132">
    <property type="component" value="Unassembled WGS sequence"/>
</dbReference>